<evidence type="ECO:0000313" key="7">
    <source>
        <dbReference type="Proteomes" id="UP000248349"/>
    </source>
</evidence>
<protein>
    <submittedName>
        <fullName evidence="6">Pyrroline-5-carboxylate reductase</fullName>
    </submittedName>
</protein>
<dbReference type="OrthoDB" id="10263291at2759"/>
<dbReference type="Gene3D" id="3.40.50.720">
    <property type="entry name" value="NAD(P)-binding Rossmann-like Domain"/>
    <property type="match status" value="1"/>
</dbReference>
<dbReference type="GeneID" id="37079094"/>
<dbReference type="SUPFAM" id="SSF51735">
    <property type="entry name" value="NAD(P)-binding Rossmann-fold domains"/>
    <property type="match status" value="1"/>
</dbReference>
<dbReference type="Proteomes" id="UP000248349">
    <property type="component" value="Unassembled WGS sequence"/>
</dbReference>
<organism evidence="6 7">
    <name type="scientific">Aspergillus saccharolyticus JOP 1030-1</name>
    <dbReference type="NCBI Taxonomy" id="1450539"/>
    <lineage>
        <taxon>Eukaryota</taxon>
        <taxon>Fungi</taxon>
        <taxon>Dikarya</taxon>
        <taxon>Ascomycota</taxon>
        <taxon>Pezizomycotina</taxon>
        <taxon>Eurotiomycetes</taxon>
        <taxon>Eurotiomycetidae</taxon>
        <taxon>Eurotiales</taxon>
        <taxon>Aspergillaceae</taxon>
        <taxon>Aspergillus</taxon>
        <taxon>Aspergillus subgen. Circumdati</taxon>
    </lineage>
</organism>
<evidence type="ECO:0000313" key="6">
    <source>
        <dbReference type="EMBL" id="PYH48958.1"/>
    </source>
</evidence>
<dbReference type="PANTHER" id="PTHR11645:SF27">
    <property type="entry name" value="HYPOTHETICAL PYRROLINE-5-CARBOXYLATE REDUCTASE (EUROFUNG)"/>
    <property type="match status" value="1"/>
</dbReference>
<dbReference type="PANTHER" id="PTHR11645">
    <property type="entry name" value="PYRROLINE-5-CARBOXYLATE REDUCTASE"/>
    <property type="match status" value="1"/>
</dbReference>
<dbReference type="AlphaFoldDB" id="A0A319ABD7"/>
<evidence type="ECO:0000256" key="2">
    <source>
        <dbReference type="ARBA" id="ARBA00022857"/>
    </source>
</evidence>
<keyword evidence="2" id="KW-0521">NADP</keyword>
<dbReference type="InterPro" id="IPR029036">
    <property type="entry name" value="P5CR_dimer"/>
</dbReference>
<dbReference type="InterPro" id="IPR000304">
    <property type="entry name" value="Pyrroline-COOH_reductase"/>
</dbReference>
<dbReference type="STRING" id="1450539.A0A319ABD7"/>
<dbReference type="InterPro" id="IPR036291">
    <property type="entry name" value="NAD(P)-bd_dom_sf"/>
</dbReference>
<feature type="domain" description="Pyrroline-5-carboxylate reductase dimerisation" evidence="5">
    <location>
        <begin position="217"/>
        <end position="316"/>
    </location>
</feature>
<evidence type="ECO:0000256" key="1">
    <source>
        <dbReference type="ARBA" id="ARBA00005525"/>
    </source>
</evidence>
<accession>A0A319ABD7</accession>
<evidence type="ECO:0000259" key="5">
    <source>
        <dbReference type="Pfam" id="PF14748"/>
    </source>
</evidence>
<dbReference type="SUPFAM" id="SSF48179">
    <property type="entry name" value="6-phosphogluconate dehydrogenase C-terminal domain-like"/>
    <property type="match status" value="1"/>
</dbReference>
<gene>
    <name evidence="6" type="ORF">BP01DRAFT_388793</name>
</gene>
<sequence length="335" mass="34698">MSTFDASSEQSLSIIGCGNMGTAILNGLLQAQAAPAQSDSTATPLPKSFIATVRSTTSHAKLTKRFAPYLSSSSNNTSQCPQVTILQGPTANSEAIRNSTTILLCIDPADISSFFADVSIRAALRGKFVISIAAGWTRDALFGSLSPEIQDLQIVRALPNMAASVGQSITAIEVPPPPKRGLDGTGVDAIPNPTDSHIAFVQAIFSAIGRTLLIPPSQMTAFTAVGGSTPAFVAVFADALIEGAVAMGFPRADAQTTIFQALRGATALMQDGGLHPAMLRDQGTSPGGCTMGGLMVLEERGLRGTVARGMREAVSVAGLMGKQNEDEEGFVNGTR</sequence>
<dbReference type="Gene3D" id="1.10.3730.10">
    <property type="entry name" value="ProC C-terminal domain-like"/>
    <property type="match status" value="1"/>
</dbReference>
<dbReference type="InterPro" id="IPR008927">
    <property type="entry name" value="6-PGluconate_DH-like_C_sf"/>
</dbReference>
<dbReference type="GO" id="GO:0004735">
    <property type="term" value="F:pyrroline-5-carboxylate reductase activity"/>
    <property type="evidence" value="ECO:0007669"/>
    <property type="project" value="InterPro"/>
</dbReference>
<evidence type="ECO:0000259" key="4">
    <source>
        <dbReference type="Pfam" id="PF03807"/>
    </source>
</evidence>
<dbReference type="HAMAP" id="MF_01925">
    <property type="entry name" value="P5C_reductase"/>
    <property type="match status" value="1"/>
</dbReference>
<keyword evidence="7" id="KW-1185">Reference proteome</keyword>
<comment type="similarity">
    <text evidence="1">Belongs to the pyrroline-5-carboxylate reductase family.</text>
</comment>
<dbReference type="RefSeq" id="XP_025434940.1">
    <property type="nucleotide sequence ID" value="XM_025577865.1"/>
</dbReference>
<dbReference type="FunFam" id="1.10.3730.10:FF:000001">
    <property type="entry name" value="Pyrroline-5-carboxylate reductase"/>
    <property type="match status" value="1"/>
</dbReference>
<dbReference type="GO" id="GO:0055129">
    <property type="term" value="P:L-proline biosynthetic process"/>
    <property type="evidence" value="ECO:0007669"/>
    <property type="project" value="TreeGrafter"/>
</dbReference>
<keyword evidence="3" id="KW-0560">Oxidoreductase</keyword>
<reference evidence="6 7" key="1">
    <citation type="submission" date="2016-12" db="EMBL/GenBank/DDBJ databases">
        <title>The genomes of Aspergillus section Nigri reveals drivers in fungal speciation.</title>
        <authorList>
            <consortium name="DOE Joint Genome Institute"/>
            <person name="Vesth T.C."/>
            <person name="Nybo J."/>
            <person name="Theobald S."/>
            <person name="Brandl J."/>
            <person name="Frisvad J.C."/>
            <person name="Nielsen K.F."/>
            <person name="Lyhne E.K."/>
            <person name="Kogle M.E."/>
            <person name="Kuo A."/>
            <person name="Riley R."/>
            <person name="Clum A."/>
            <person name="Nolan M."/>
            <person name="Lipzen A."/>
            <person name="Salamov A."/>
            <person name="Henrissat B."/>
            <person name="Wiebenga A."/>
            <person name="De Vries R.P."/>
            <person name="Grigoriev I.V."/>
            <person name="Mortensen U.H."/>
            <person name="Andersen M.R."/>
            <person name="Baker S.E."/>
        </authorList>
    </citation>
    <scope>NUCLEOTIDE SEQUENCE [LARGE SCALE GENOMIC DNA]</scope>
    <source>
        <strain evidence="6 7">JOP 1030-1</strain>
    </source>
</reference>
<dbReference type="InterPro" id="IPR028939">
    <property type="entry name" value="P5C_Rdtase_cat_N"/>
</dbReference>
<dbReference type="EMBL" id="KZ821220">
    <property type="protein sequence ID" value="PYH48958.1"/>
    <property type="molecule type" value="Genomic_DNA"/>
</dbReference>
<name>A0A319ABD7_9EURO</name>
<dbReference type="Pfam" id="PF03807">
    <property type="entry name" value="F420_oxidored"/>
    <property type="match status" value="1"/>
</dbReference>
<feature type="domain" description="Pyrroline-5-carboxylate reductase catalytic N-terminal" evidence="4">
    <location>
        <begin position="13"/>
        <end position="135"/>
    </location>
</feature>
<dbReference type="Pfam" id="PF14748">
    <property type="entry name" value="P5CR_dimer"/>
    <property type="match status" value="1"/>
</dbReference>
<proteinExistence type="inferred from homology"/>
<evidence type="ECO:0000256" key="3">
    <source>
        <dbReference type="ARBA" id="ARBA00023002"/>
    </source>
</evidence>